<feature type="transmembrane region" description="Helical" evidence="1">
    <location>
        <begin position="123"/>
        <end position="142"/>
    </location>
</feature>
<dbReference type="Proteomes" id="UP000186373">
    <property type="component" value="Unassembled WGS sequence"/>
</dbReference>
<protein>
    <submittedName>
        <fullName evidence="2">Uncharacterized protein</fullName>
    </submittedName>
</protein>
<organism evidence="2 3">
    <name type="scientific">Chryseobacterium shigense</name>
    <dbReference type="NCBI Taxonomy" id="297244"/>
    <lineage>
        <taxon>Bacteria</taxon>
        <taxon>Pseudomonadati</taxon>
        <taxon>Bacteroidota</taxon>
        <taxon>Flavobacteriia</taxon>
        <taxon>Flavobacteriales</taxon>
        <taxon>Weeksellaceae</taxon>
        <taxon>Chryseobacterium group</taxon>
        <taxon>Chryseobacterium</taxon>
    </lineage>
</organism>
<dbReference type="AlphaFoldDB" id="A0A1N7K282"/>
<evidence type="ECO:0000256" key="1">
    <source>
        <dbReference type="SAM" id="Phobius"/>
    </source>
</evidence>
<reference evidence="3" key="1">
    <citation type="submission" date="2017-01" db="EMBL/GenBank/DDBJ databases">
        <authorList>
            <person name="Varghese N."/>
            <person name="Submissions S."/>
        </authorList>
    </citation>
    <scope>NUCLEOTIDE SEQUENCE [LARGE SCALE GENOMIC DNA]</scope>
    <source>
        <strain evidence="3">DSM 17126</strain>
    </source>
</reference>
<keyword evidence="1" id="KW-0472">Membrane</keyword>
<dbReference type="EMBL" id="FTNY01000008">
    <property type="protein sequence ID" value="SIS55667.1"/>
    <property type="molecule type" value="Genomic_DNA"/>
</dbReference>
<feature type="transmembrane region" description="Helical" evidence="1">
    <location>
        <begin position="82"/>
        <end position="103"/>
    </location>
</feature>
<name>A0A1N7K282_9FLAO</name>
<gene>
    <name evidence="2" type="ORF">SAMN05421639_10821</name>
</gene>
<sequence length="158" mass="18564">MFKYFLIYKENCETHLSEDEFYQRFTYMSYRYINIRREGGIRYVSFHFKNNGFSKSLFYLSTQISFIPSGNRSKVTIRYEPNYFSIALCFAVALGMSLLPALLVETIKIDHKPHIVGFTDRLLIASISVIPLGFLIADIFNYHKAKNWLRKELSLNCN</sequence>
<proteinExistence type="predicted"/>
<dbReference type="RefSeq" id="WP_076510356.1">
    <property type="nucleotide sequence ID" value="NZ_FTNY01000008.1"/>
</dbReference>
<keyword evidence="1" id="KW-1133">Transmembrane helix</keyword>
<keyword evidence="3" id="KW-1185">Reference proteome</keyword>
<evidence type="ECO:0000313" key="2">
    <source>
        <dbReference type="EMBL" id="SIS55667.1"/>
    </source>
</evidence>
<accession>A0A1N7K282</accession>
<keyword evidence="1" id="KW-0812">Transmembrane</keyword>
<evidence type="ECO:0000313" key="3">
    <source>
        <dbReference type="Proteomes" id="UP000186373"/>
    </source>
</evidence>
<dbReference type="OrthoDB" id="1272629at2"/>